<evidence type="ECO:0000313" key="3">
    <source>
        <dbReference type="Proteomes" id="UP001335737"/>
    </source>
</evidence>
<accession>A0ABU6KCF9</accession>
<dbReference type="Proteomes" id="UP001335737">
    <property type="component" value="Unassembled WGS sequence"/>
</dbReference>
<feature type="transmembrane region" description="Helical" evidence="1">
    <location>
        <begin position="48"/>
        <end position="63"/>
    </location>
</feature>
<keyword evidence="1" id="KW-1133">Transmembrane helix</keyword>
<comment type="caution">
    <text evidence="2">The sequence shown here is derived from an EMBL/GenBank/DDBJ whole genome shotgun (WGS) entry which is preliminary data.</text>
</comment>
<keyword evidence="3" id="KW-1185">Reference proteome</keyword>
<feature type="transmembrane region" description="Helical" evidence="1">
    <location>
        <begin position="6"/>
        <end position="27"/>
    </location>
</feature>
<name>A0ABU6KCF9_9BACI</name>
<sequence length="64" mass="7409">MNSKSQVTPVSGFVVMFALPLAFRLLWSFRKHATRSDEISGMKWAARHHWVFGLLFAINLWLFG</sequence>
<dbReference type="EMBL" id="JARZFX010000002">
    <property type="protein sequence ID" value="MEC5423012.1"/>
    <property type="molecule type" value="Genomic_DNA"/>
</dbReference>
<proteinExistence type="predicted"/>
<reference evidence="2 3" key="1">
    <citation type="journal article" date="2024" name="Int. J. Syst. Evol. Microbiol.">
        <title>Virgibacillus tibetensis sp. nov., isolated from salt lake on the Tibetan Plateau of China.</title>
        <authorList>
            <person name="Phurbu D."/>
            <person name="Liu Z.-X."/>
            <person name="Wang R."/>
            <person name="Zheng Y.-Y."/>
            <person name="Liu H.-C."/>
            <person name="Zhou Y.-G."/>
            <person name="Yu Y.-J."/>
            <person name="Li A.-H."/>
        </authorList>
    </citation>
    <scope>NUCLEOTIDE SEQUENCE [LARGE SCALE GENOMIC DNA]</scope>
    <source>
        <strain evidence="2 3">C22-A2</strain>
    </source>
</reference>
<evidence type="ECO:0000256" key="1">
    <source>
        <dbReference type="SAM" id="Phobius"/>
    </source>
</evidence>
<gene>
    <name evidence="2" type="ORF">QGM71_05800</name>
</gene>
<keyword evidence="1" id="KW-0472">Membrane</keyword>
<keyword evidence="1" id="KW-0812">Transmembrane</keyword>
<protein>
    <submittedName>
        <fullName evidence="2">Uncharacterized protein</fullName>
    </submittedName>
</protein>
<evidence type="ECO:0000313" key="2">
    <source>
        <dbReference type="EMBL" id="MEC5423012.1"/>
    </source>
</evidence>
<organism evidence="2 3">
    <name type="scientific">Virgibacillus tibetensis</name>
    <dbReference type="NCBI Taxonomy" id="3042313"/>
    <lineage>
        <taxon>Bacteria</taxon>
        <taxon>Bacillati</taxon>
        <taxon>Bacillota</taxon>
        <taxon>Bacilli</taxon>
        <taxon>Bacillales</taxon>
        <taxon>Bacillaceae</taxon>
        <taxon>Virgibacillus</taxon>
    </lineage>
</organism>